<dbReference type="InterPro" id="IPR001599">
    <property type="entry name" value="Macroglobln_a2"/>
</dbReference>
<dbReference type="Gene3D" id="1.20.91.20">
    <property type="entry name" value="Anaphylotoxins (complement system)"/>
    <property type="match status" value="1"/>
</dbReference>
<evidence type="ECO:0000256" key="2">
    <source>
        <dbReference type="ARBA" id="ARBA00022525"/>
    </source>
</evidence>
<dbReference type="CDD" id="cd00017">
    <property type="entry name" value="ANATO"/>
    <property type="match status" value="1"/>
</dbReference>
<dbReference type="KEGG" id="nss:113429868"/>
<dbReference type="FunFam" id="2.20.130.20:FF:000001">
    <property type="entry name" value="Complement C3"/>
    <property type="match status" value="1"/>
</dbReference>
<dbReference type="SMART" id="SM01360">
    <property type="entry name" value="A2M"/>
    <property type="match status" value="1"/>
</dbReference>
<keyword evidence="3" id="KW-1015">Disulfide bond</keyword>
<dbReference type="InterPro" id="IPR050473">
    <property type="entry name" value="A2M/Complement_sys"/>
</dbReference>
<evidence type="ECO:0000313" key="5">
    <source>
        <dbReference type="Proteomes" id="UP000504612"/>
    </source>
</evidence>
<dbReference type="SMART" id="SM00104">
    <property type="entry name" value="ANATO"/>
    <property type="match status" value="1"/>
</dbReference>
<comment type="subcellular location">
    <subcellularLocation>
        <location evidence="1">Secreted</location>
    </subcellularLocation>
</comment>
<reference evidence="6" key="1">
    <citation type="submission" date="2025-08" db="UniProtKB">
        <authorList>
            <consortium name="RefSeq"/>
        </authorList>
    </citation>
    <scope>IDENTIFICATION</scope>
</reference>
<dbReference type="GO" id="GO:0005576">
    <property type="term" value="C:extracellular region"/>
    <property type="evidence" value="ECO:0007669"/>
    <property type="project" value="UniProtKB-SubCell"/>
</dbReference>
<name>A0A6J1VYT4_9SAUR</name>
<dbReference type="PANTHER" id="PTHR11412:SF81">
    <property type="entry name" value="COMPLEMENT C3"/>
    <property type="match status" value="1"/>
</dbReference>
<proteinExistence type="predicted"/>
<sequence length="180" mass="20900">MREDGMHENPMGYTCEKRAKYIQEGDACKAAFLECCRYIKGIRDENQRESELFLARSDFEDEFFGEDYIISRSDFPESWLWLTEDLNKPPNSQGISSKTLPLYLKDSITTWEVLAVSIAPTKGICVAEPYEITVMKDFFIDLRVPYSVVKNEQVEIRAVLYNYADKDIYVSFGTVKRVRV</sequence>
<dbReference type="PROSITE" id="PS01178">
    <property type="entry name" value="ANAPHYLATOXIN_2"/>
    <property type="match status" value="1"/>
</dbReference>
<evidence type="ECO:0000313" key="6">
    <source>
        <dbReference type="RefSeq" id="XP_026548160.1"/>
    </source>
</evidence>
<dbReference type="Gene3D" id="2.60.40.10">
    <property type="entry name" value="Immunoglobulins"/>
    <property type="match status" value="1"/>
</dbReference>
<dbReference type="Gene3D" id="2.20.130.20">
    <property type="match status" value="1"/>
</dbReference>
<dbReference type="InterPro" id="IPR013783">
    <property type="entry name" value="Ig-like_fold"/>
</dbReference>
<keyword evidence="2" id="KW-0964">Secreted</keyword>
<dbReference type="GeneID" id="113429868"/>
<organism evidence="5 6">
    <name type="scientific">Notechis scutatus</name>
    <name type="common">mainland tiger snake</name>
    <dbReference type="NCBI Taxonomy" id="8663"/>
    <lineage>
        <taxon>Eukaryota</taxon>
        <taxon>Metazoa</taxon>
        <taxon>Chordata</taxon>
        <taxon>Craniata</taxon>
        <taxon>Vertebrata</taxon>
        <taxon>Euteleostomi</taxon>
        <taxon>Lepidosauria</taxon>
        <taxon>Squamata</taxon>
        <taxon>Bifurcata</taxon>
        <taxon>Unidentata</taxon>
        <taxon>Episquamata</taxon>
        <taxon>Toxicofera</taxon>
        <taxon>Serpentes</taxon>
        <taxon>Colubroidea</taxon>
        <taxon>Elapidae</taxon>
        <taxon>Hydrophiinae</taxon>
        <taxon>Notechis</taxon>
    </lineage>
</organism>
<dbReference type="InterPro" id="IPR018081">
    <property type="entry name" value="Anaphylatoxin_comp_syst"/>
</dbReference>
<dbReference type="GO" id="GO:0004866">
    <property type="term" value="F:endopeptidase inhibitor activity"/>
    <property type="evidence" value="ECO:0007669"/>
    <property type="project" value="InterPro"/>
</dbReference>
<dbReference type="InterPro" id="IPR000020">
    <property type="entry name" value="Anaphylatoxin/fibulin"/>
</dbReference>
<dbReference type="RefSeq" id="XP_026548160.1">
    <property type="nucleotide sequence ID" value="XM_026692375.1"/>
</dbReference>
<evidence type="ECO:0000259" key="4">
    <source>
        <dbReference type="PROSITE" id="PS01178"/>
    </source>
</evidence>
<keyword evidence="5" id="KW-1185">Reference proteome</keyword>
<protein>
    <submittedName>
        <fullName evidence="6">A.superbus venom factor 1-like</fullName>
    </submittedName>
</protein>
<dbReference type="Pfam" id="PF01821">
    <property type="entry name" value="ANATO"/>
    <property type="match status" value="1"/>
</dbReference>
<dbReference type="Proteomes" id="UP000504612">
    <property type="component" value="Unplaced"/>
</dbReference>
<dbReference type="AlphaFoldDB" id="A0A6J1VYT4"/>
<evidence type="ECO:0000256" key="1">
    <source>
        <dbReference type="ARBA" id="ARBA00004613"/>
    </source>
</evidence>
<dbReference type="SUPFAM" id="SSF47686">
    <property type="entry name" value="Anaphylotoxins (complement system)"/>
    <property type="match status" value="1"/>
</dbReference>
<accession>A0A6J1VYT4</accession>
<feature type="domain" description="Anaphylatoxin-like" evidence="4">
    <location>
        <begin position="1"/>
        <end position="36"/>
    </location>
</feature>
<dbReference type="Pfam" id="PF00207">
    <property type="entry name" value="A2M"/>
    <property type="match status" value="1"/>
</dbReference>
<dbReference type="PANTHER" id="PTHR11412">
    <property type="entry name" value="MACROGLOBULIN / COMPLEMENT"/>
    <property type="match status" value="1"/>
</dbReference>
<gene>
    <name evidence="6" type="primary">LOC113429868</name>
</gene>
<evidence type="ECO:0000256" key="3">
    <source>
        <dbReference type="ARBA" id="ARBA00023157"/>
    </source>
</evidence>